<dbReference type="Pfam" id="PF13411">
    <property type="entry name" value="MerR_1"/>
    <property type="match status" value="1"/>
</dbReference>
<evidence type="ECO:0000313" key="4">
    <source>
        <dbReference type="Proteomes" id="UP001501842"/>
    </source>
</evidence>
<evidence type="ECO:0000256" key="1">
    <source>
        <dbReference type="SAM" id="MobiDB-lite"/>
    </source>
</evidence>
<dbReference type="InterPro" id="IPR009061">
    <property type="entry name" value="DNA-bd_dom_put_sf"/>
</dbReference>
<dbReference type="SUPFAM" id="SSF46955">
    <property type="entry name" value="Putative DNA-binding domain"/>
    <property type="match status" value="1"/>
</dbReference>
<evidence type="ECO:0000313" key="3">
    <source>
        <dbReference type="EMBL" id="GAA2720314.1"/>
    </source>
</evidence>
<evidence type="ECO:0000259" key="2">
    <source>
        <dbReference type="Pfam" id="PF13411"/>
    </source>
</evidence>
<dbReference type="RefSeq" id="WP_344448745.1">
    <property type="nucleotide sequence ID" value="NZ_BAAATZ010000003.1"/>
</dbReference>
<feature type="region of interest" description="Disordered" evidence="1">
    <location>
        <begin position="100"/>
        <end position="174"/>
    </location>
</feature>
<feature type="compositionally biased region" description="Low complexity" evidence="1">
    <location>
        <begin position="113"/>
        <end position="123"/>
    </location>
</feature>
<gene>
    <name evidence="3" type="ORF">GCM10010439_07950</name>
</gene>
<accession>A0ABN3TX61</accession>
<dbReference type="Gene3D" id="1.10.1660.10">
    <property type="match status" value="1"/>
</dbReference>
<dbReference type="EMBL" id="BAAATZ010000003">
    <property type="protein sequence ID" value="GAA2720314.1"/>
    <property type="molecule type" value="Genomic_DNA"/>
</dbReference>
<sequence>MDTWTISELASRAAAALADLEVNGRVQDVPNERLIRWYTTLGLLDPPLRRGRTARYTARHLLQLVAVKRRQASGRSLAEIQAELTGAPVEALLSVTGPLPGADRLAPPPSAPPRRFWAAPSPALGSSATPSAVGSHADAGEDVGPVDVRWASGEGSGRAETAPARSDGGTGPAGSTALQGIRLGPGVTLLLETSALSAEDVAALRSAAAPLLDELIERELLARASTRGEGEPHHL</sequence>
<reference evidence="3 4" key="1">
    <citation type="journal article" date="2019" name="Int. J. Syst. Evol. Microbiol.">
        <title>The Global Catalogue of Microorganisms (GCM) 10K type strain sequencing project: providing services to taxonomists for standard genome sequencing and annotation.</title>
        <authorList>
            <consortium name="The Broad Institute Genomics Platform"/>
            <consortium name="The Broad Institute Genome Sequencing Center for Infectious Disease"/>
            <person name="Wu L."/>
            <person name="Ma J."/>
        </authorList>
    </citation>
    <scope>NUCLEOTIDE SEQUENCE [LARGE SCALE GENOMIC DNA]</scope>
    <source>
        <strain evidence="3 4">JCM 8201</strain>
    </source>
</reference>
<organism evidence="3 4">
    <name type="scientific">Actinocorallia aurantiaca</name>
    <dbReference type="NCBI Taxonomy" id="46204"/>
    <lineage>
        <taxon>Bacteria</taxon>
        <taxon>Bacillati</taxon>
        <taxon>Actinomycetota</taxon>
        <taxon>Actinomycetes</taxon>
        <taxon>Streptosporangiales</taxon>
        <taxon>Thermomonosporaceae</taxon>
        <taxon>Actinocorallia</taxon>
    </lineage>
</organism>
<dbReference type="InterPro" id="IPR000551">
    <property type="entry name" value="MerR-type_HTH_dom"/>
</dbReference>
<keyword evidence="4" id="KW-1185">Reference proteome</keyword>
<feature type="domain" description="HTH merR-type" evidence="2">
    <location>
        <begin position="32"/>
        <end position="84"/>
    </location>
</feature>
<protein>
    <recommendedName>
        <fullName evidence="2">HTH merR-type domain-containing protein</fullName>
    </recommendedName>
</protein>
<name>A0ABN3TX61_9ACTN</name>
<comment type="caution">
    <text evidence="3">The sequence shown here is derived from an EMBL/GenBank/DDBJ whole genome shotgun (WGS) entry which is preliminary data.</text>
</comment>
<dbReference type="Proteomes" id="UP001501842">
    <property type="component" value="Unassembled WGS sequence"/>
</dbReference>
<proteinExistence type="predicted"/>